<gene>
    <name evidence="2" type="ORF">HUJ06_009206</name>
</gene>
<keyword evidence="3" id="KW-1185">Reference proteome</keyword>
<organism evidence="2 3">
    <name type="scientific">Nelumbo nucifera</name>
    <name type="common">Sacred lotus</name>
    <dbReference type="NCBI Taxonomy" id="4432"/>
    <lineage>
        <taxon>Eukaryota</taxon>
        <taxon>Viridiplantae</taxon>
        <taxon>Streptophyta</taxon>
        <taxon>Embryophyta</taxon>
        <taxon>Tracheophyta</taxon>
        <taxon>Spermatophyta</taxon>
        <taxon>Magnoliopsida</taxon>
        <taxon>Proteales</taxon>
        <taxon>Nelumbonaceae</taxon>
        <taxon>Nelumbo</taxon>
    </lineage>
</organism>
<name>A0A822YH95_NELNU</name>
<dbReference type="EMBL" id="DUZY01000003">
    <property type="protein sequence ID" value="DAD30355.1"/>
    <property type="molecule type" value="Genomic_DNA"/>
</dbReference>
<dbReference type="AlphaFoldDB" id="A0A822YH95"/>
<feature type="compositionally biased region" description="Basic and acidic residues" evidence="1">
    <location>
        <begin position="1"/>
        <end position="10"/>
    </location>
</feature>
<evidence type="ECO:0000313" key="3">
    <source>
        <dbReference type="Proteomes" id="UP000607653"/>
    </source>
</evidence>
<dbReference type="Proteomes" id="UP000607653">
    <property type="component" value="Unassembled WGS sequence"/>
</dbReference>
<feature type="compositionally biased region" description="Polar residues" evidence="1">
    <location>
        <begin position="12"/>
        <end position="29"/>
    </location>
</feature>
<evidence type="ECO:0000313" key="2">
    <source>
        <dbReference type="EMBL" id="DAD30355.1"/>
    </source>
</evidence>
<comment type="caution">
    <text evidence="2">The sequence shown here is derived from an EMBL/GenBank/DDBJ whole genome shotgun (WGS) entry which is preliminary data.</text>
</comment>
<proteinExistence type="predicted"/>
<reference evidence="2 3" key="1">
    <citation type="journal article" date="2020" name="Mol. Biol. Evol.">
        <title>Distinct Expression and Methylation Patterns for Genes with Different Fates following a Single Whole-Genome Duplication in Flowering Plants.</title>
        <authorList>
            <person name="Shi T."/>
            <person name="Rahmani R.S."/>
            <person name="Gugger P.F."/>
            <person name="Wang M."/>
            <person name="Li H."/>
            <person name="Zhang Y."/>
            <person name="Li Z."/>
            <person name="Wang Q."/>
            <person name="Van de Peer Y."/>
            <person name="Marchal K."/>
            <person name="Chen J."/>
        </authorList>
    </citation>
    <scope>NUCLEOTIDE SEQUENCE [LARGE SCALE GENOMIC DNA]</scope>
    <source>
        <tissue evidence="2">Leaf</tissue>
    </source>
</reference>
<protein>
    <submittedName>
        <fullName evidence="2">Uncharacterized protein</fullName>
    </submittedName>
</protein>
<accession>A0A822YH95</accession>
<sequence length="29" mass="3355">MKKNYDRENLGLDSNNNLSMYGNFTKVTS</sequence>
<feature type="region of interest" description="Disordered" evidence="1">
    <location>
        <begin position="1"/>
        <end position="29"/>
    </location>
</feature>
<evidence type="ECO:0000256" key="1">
    <source>
        <dbReference type="SAM" id="MobiDB-lite"/>
    </source>
</evidence>